<dbReference type="AlphaFoldDB" id="A0A0B7N7I0"/>
<protein>
    <recommendedName>
        <fullName evidence="3 8">Nicotinate phosphoribosyltransferase</fullName>
        <ecNumber evidence="3 8">6.3.4.21</ecNumber>
    </recommendedName>
</protein>
<gene>
    <name evidence="11" type="primary">PARPA_05215.1 scaffold 16505</name>
</gene>
<dbReference type="UniPathway" id="UPA00253">
    <property type="reaction ID" value="UER00457"/>
</dbReference>
<keyword evidence="5 8" id="KW-0436">Ligase</keyword>
<dbReference type="NCBIfam" id="TIGR01514">
    <property type="entry name" value="NAPRTase"/>
    <property type="match status" value="1"/>
</dbReference>
<dbReference type="NCBIfam" id="NF003704">
    <property type="entry name" value="PRK05321.1"/>
    <property type="match status" value="1"/>
</dbReference>
<dbReference type="SUPFAM" id="SSF51690">
    <property type="entry name" value="Nicotinate/Quinolinate PRTase C-terminal domain-like"/>
    <property type="match status" value="1"/>
</dbReference>
<dbReference type="PANTHER" id="PTHR11098:SF1">
    <property type="entry name" value="NICOTINATE PHOSPHORIBOSYLTRANSFERASE"/>
    <property type="match status" value="1"/>
</dbReference>
<evidence type="ECO:0000256" key="8">
    <source>
        <dbReference type="RuleBase" id="RU003838"/>
    </source>
</evidence>
<dbReference type="EC" id="6.3.4.21" evidence="3 8"/>
<evidence type="ECO:0000256" key="2">
    <source>
        <dbReference type="ARBA" id="ARBA00010897"/>
    </source>
</evidence>
<dbReference type="Gene3D" id="3.20.140.10">
    <property type="entry name" value="nicotinate phosphoribosyltransferase"/>
    <property type="match status" value="1"/>
</dbReference>
<dbReference type="GO" id="GO:0034355">
    <property type="term" value="P:NAD+ biosynthetic process via the salvage pathway"/>
    <property type="evidence" value="ECO:0007669"/>
    <property type="project" value="TreeGrafter"/>
</dbReference>
<evidence type="ECO:0000256" key="4">
    <source>
        <dbReference type="ARBA" id="ARBA00022553"/>
    </source>
</evidence>
<dbReference type="OrthoDB" id="193380at2759"/>
<dbReference type="Pfam" id="PF04095">
    <property type="entry name" value="NAPRTase"/>
    <property type="match status" value="1"/>
</dbReference>
<organism evidence="11 12">
    <name type="scientific">Parasitella parasitica</name>
    <dbReference type="NCBI Taxonomy" id="35722"/>
    <lineage>
        <taxon>Eukaryota</taxon>
        <taxon>Fungi</taxon>
        <taxon>Fungi incertae sedis</taxon>
        <taxon>Mucoromycota</taxon>
        <taxon>Mucoromycotina</taxon>
        <taxon>Mucoromycetes</taxon>
        <taxon>Mucorales</taxon>
        <taxon>Mucorineae</taxon>
        <taxon>Mucoraceae</taxon>
        <taxon>Parasitella</taxon>
    </lineage>
</organism>
<comment type="function">
    <text evidence="8">Catalyzes the synthesis of beta-nicotinate D-ribonucleotide from nicotinate and 5-phospho-D-ribose 1-phosphate at the expense of ATP.</text>
</comment>
<comment type="similarity">
    <text evidence="2 8">Belongs to the NAPRTase family.</text>
</comment>
<dbReference type="EMBL" id="LN726018">
    <property type="protein sequence ID" value="CEP11390.1"/>
    <property type="molecule type" value="Genomic_DNA"/>
</dbReference>
<feature type="domain" description="Nicotinate phosphoribosyltransferase N-terminal" evidence="10">
    <location>
        <begin position="12"/>
        <end position="134"/>
    </location>
</feature>
<evidence type="ECO:0000256" key="5">
    <source>
        <dbReference type="ARBA" id="ARBA00022598"/>
    </source>
</evidence>
<dbReference type="GO" id="GO:0005829">
    <property type="term" value="C:cytosol"/>
    <property type="evidence" value="ECO:0007669"/>
    <property type="project" value="TreeGrafter"/>
</dbReference>
<keyword evidence="6 8" id="KW-0662">Pyridine nucleotide biosynthesis</keyword>
<dbReference type="PIRSF" id="PIRSF000484">
    <property type="entry name" value="NAPRT"/>
    <property type="match status" value="1"/>
</dbReference>
<dbReference type="HAMAP" id="MF_00570">
    <property type="entry name" value="NAPRTase"/>
    <property type="match status" value="1"/>
</dbReference>
<sequence length="414" mass="47000">MATPKKGLTSLLDNDLYKFTMQHVVFKHYKDISVVYQFTNREKDLHLNSEAVEWLKKQIKDMAHLKLEESERLYLLGLEFLDADYVEYLAQFQYKPDEQVFLNYNEATGDLELEVKGKWLETILYEVPLLALISEAYFRYTDRDWNYDNQAENAVKKTQELLKHGCIFSEFGTRRRRDYKTQELVMGKICEASEQYKKDRAATNQAPKGSFAGTSNVLLAKKYGVKPIGTVAHEFFMAISALKGVKHANRDTLDIWYNVYKGNLGIALTDTFTTPIFLKDFGPELASKYTGVRQDSGNASEFIKTMVAHYKSLGIDPSTKTIVFSDSLNVERAIDLQEQALKAGINASFGIGTSLTNDFQKASDKNVKSKALNIVIKLKECHGKRVIKLSDDSLKHSADQATVLAFKKELGIVD</sequence>
<evidence type="ECO:0000256" key="3">
    <source>
        <dbReference type="ARBA" id="ARBA00013236"/>
    </source>
</evidence>
<evidence type="ECO:0000256" key="7">
    <source>
        <dbReference type="ARBA" id="ARBA00048668"/>
    </source>
</evidence>
<evidence type="ECO:0000259" key="10">
    <source>
        <dbReference type="Pfam" id="PF17767"/>
    </source>
</evidence>
<evidence type="ECO:0000313" key="12">
    <source>
        <dbReference type="Proteomes" id="UP000054107"/>
    </source>
</evidence>
<dbReference type="Proteomes" id="UP000054107">
    <property type="component" value="Unassembled WGS sequence"/>
</dbReference>
<evidence type="ECO:0000256" key="1">
    <source>
        <dbReference type="ARBA" id="ARBA00004952"/>
    </source>
</evidence>
<dbReference type="Pfam" id="PF17767">
    <property type="entry name" value="NAPRTase_N"/>
    <property type="match status" value="1"/>
</dbReference>
<keyword evidence="4" id="KW-0597">Phosphoprotein</keyword>
<dbReference type="GO" id="GO:0004516">
    <property type="term" value="F:nicotinate phosphoribosyltransferase activity"/>
    <property type="evidence" value="ECO:0007669"/>
    <property type="project" value="UniProtKB-UniRule"/>
</dbReference>
<comment type="PTM">
    <text evidence="8">Transiently phosphorylated on a His residue during the reaction cycle. Phosphorylation strongly increases the affinity for substrates and increases the rate of nicotinate D-ribonucleotide production. Dephosphorylation regenerates the low-affinity form of the enzyme, leading to product release.</text>
</comment>
<proteinExistence type="inferred from homology"/>
<evidence type="ECO:0000259" key="9">
    <source>
        <dbReference type="Pfam" id="PF04095"/>
    </source>
</evidence>
<comment type="catalytic activity">
    <reaction evidence="7 8">
        <text>5-phospho-alpha-D-ribose 1-diphosphate + nicotinate + ATP + H2O = nicotinate beta-D-ribonucleotide + ADP + phosphate + diphosphate</text>
        <dbReference type="Rhea" id="RHEA:36163"/>
        <dbReference type="ChEBI" id="CHEBI:15377"/>
        <dbReference type="ChEBI" id="CHEBI:30616"/>
        <dbReference type="ChEBI" id="CHEBI:32544"/>
        <dbReference type="ChEBI" id="CHEBI:33019"/>
        <dbReference type="ChEBI" id="CHEBI:43474"/>
        <dbReference type="ChEBI" id="CHEBI:57502"/>
        <dbReference type="ChEBI" id="CHEBI:58017"/>
        <dbReference type="ChEBI" id="CHEBI:456216"/>
        <dbReference type="EC" id="6.3.4.21"/>
    </reaction>
</comment>
<reference evidence="11 12" key="1">
    <citation type="submission" date="2014-09" db="EMBL/GenBank/DDBJ databases">
        <authorList>
            <person name="Ellenberger Sabrina"/>
        </authorList>
    </citation>
    <scope>NUCLEOTIDE SEQUENCE [LARGE SCALE GENOMIC DNA]</scope>
    <source>
        <strain evidence="11 12">CBS 412.66</strain>
    </source>
</reference>
<dbReference type="STRING" id="35722.A0A0B7N7I0"/>
<dbReference type="InterPro" id="IPR006406">
    <property type="entry name" value="Nic_PRibTrfase"/>
</dbReference>
<keyword evidence="12" id="KW-1185">Reference proteome</keyword>
<accession>A0A0B7N7I0</accession>
<dbReference type="InterPro" id="IPR007229">
    <property type="entry name" value="Nic_PRibTrfase-Fam"/>
</dbReference>
<dbReference type="InterPro" id="IPR040727">
    <property type="entry name" value="NAPRTase_N"/>
</dbReference>
<dbReference type="PANTHER" id="PTHR11098">
    <property type="entry name" value="NICOTINATE PHOSPHORIBOSYLTRANSFERASE"/>
    <property type="match status" value="1"/>
</dbReference>
<name>A0A0B7N7I0_9FUNG</name>
<evidence type="ECO:0000256" key="6">
    <source>
        <dbReference type="ARBA" id="ARBA00022642"/>
    </source>
</evidence>
<feature type="domain" description="Nicotinate/nicotinamide phosphoribosyltransferase" evidence="9">
    <location>
        <begin position="168"/>
        <end position="409"/>
    </location>
</feature>
<dbReference type="InterPro" id="IPR036068">
    <property type="entry name" value="Nicotinate_pribotase-like_C"/>
</dbReference>
<comment type="pathway">
    <text evidence="1 8">Cofactor biosynthesis; NAD(+) biosynthesis; nicotinate D-ribonucleotide from nicotinate: step 1/1.</text>
</comment>
<dbReference type="SUPFAM" id="SSF54675">
    <property type="entry name" value="Nicotinate/Quinolinate PRTase N-terminal domain-like"/>
    <property type="match status" value="1"/>
</dbReference>
<evidence type="ECO:0000313" key="11">
    <source>
        <dbReference type="EMBL" id="CEP11390.1"/>
    </source>
</evidence>
<dbReference type="InterPro" id="IPR041525">
    <property type="entry name" value="N/Namide_PRibTrfase"/>
</dbReference>